<dbReference type="InterPro" id="IPR027417">
    <property type="entry name" value="P-loop_NTPase"/>
</dbReference>
<dbReference type="SUPFAM" id="SSF52540">
    <property type="entry name" value="P-loop containing nucleoside triphosphate hydrolases"/>
    <property type="match status" value="1"/>
</dbReference>
<feature type="domain" description="Nephrocystin 3-like N-terminal" evidence="2">
    <location>
        <begin position="31"/>
        <end position="79"/>
    </location>
</feature>
<dbReference type="GeneID" id="19206712"/>
<dbReference type="EMBL" id="JH711575">
    <property type="protein sequence ID" value="EIW83773.1"/>
    <property type="molecule type" value="Genomic_DNA"/>
</dbReference>
<evidence type="ECO:0000259" key="2">
    <source>
        <dbReference type="Pfam" id="PF24883"/>
    </source>
</evidence>
<proteinExistence type="predicted"/>
<evidence type="ECO:0000313" key="4">
    <source>
        <dbReference type="Proteomes" id="UP000053558"/>
    </source>
</evidence>
<evidence type="ECO:0000313" key="3">
    <source>
        <dbReference type="EMBL" id="EIW83773.1"/>
    </source>
</evidence>
<comment type="caution">
    <text evidence="3">The sequence shown here is derived from an EMBL/GenBank/DDBJ whole genome shotgun (WGS) entry which is preliminary data.</text>
</comment>
<name>A0A5M3MX88_CONPW</name>
<dbReference type="OrthoDB" id="2928561at2759"/>
<dbReference type="Proteomes" id="UP000053558">
    <property type="component" value="Unassembled WGS sequence"/>
</dbReference>
<gene>
    <name evidence="3" type="ORF">CONPUDRAFT_31560</name>
</gene>
<dbReference type="InterPro" id="IPR056884">
    <property type="entry name" value="NPHP3-like_N"/>
</dbReference>
<keyword evidence="4" id="KW-1185">Reference proteome</keyword>
<accession>A0A5M3MX88</accession>
<dbReference type="Pfam" id="PF24883">
    <property type="entry name" value="NPHP3_N"/>
    <property type="match status" value="1"/>
</dbReference>
<keyword evidence="1" id="KW-0677">Repeat</keyword>
<feature type="non-terminal residue" evidence="3">
    <location>
        <position position="1"/>
    </location>
</feature>
<protein>
    <recommendedName>
        <fullName evidence="2">Nephrocystin 3-like N-terminal domain-containing protein</fullName>
    </recommendedName>
</protein>
<dbReference type="RefSeq" id="XP_007765230.1">
    <property type="nucleotide sequence ID" value="XM_007767040.1"/>
</dbReference>
<dbReference type="KEGG" id="cput:CONPUDRAFT_31560"/>
<evidence type="ECO:0000256" key="1">
    <source>
        <dbReference type="ARBA" id="ARBA00022737"/>
    </source>
</evidence>
<sequence length="80" mass="8888">GAAYDSHERQPHSKCLPGTRIGLLRSLKTLSEDPSRKIVWMAGESGSGKTTVLHTFADELRRDGTLAGTFFFSRKHTKRS</sequence>
<dbReference type="AlphaFoldDB" id="A0A5M3MX88"/>
<organism evidence="3 4">
    <name type="scientific">Coniophora puteana (strain RWD-64-598)</name>
    <name type="common">Brown rot fungus</name>
    <dbReference type="NCBI Taxonomy" id="741705"/>
    <lineage>
        <taxon>Eukaryota</taxon>
        <taxon>Fungi</taxon>
        <taxon>Dikarya</taxon>
        <taxon>Basidiomycota</taxon>
        <taxon>Agaricomycotina</taxon>
        <taxon>Agaricomycetes</taxon>
        <taxon>Agaricomycetidae</taxon>
        <taxon>Boletales</taxon>
        <taxon>Coniophorineae</taxon>
        <taxon>Coniophoraceae</taxon>
        <taxon>Coniophora</taxon>
    </lineage>
</organism>
<feature type="non-terminal residue" evidence="3">
    <location>
        <position position="80"/>
    </location>
</feature>
<reference evidence="4" key="1">
    <citation type="journal article" date="2012" name="Science">
        <title>The Paleozoic origin of enzymatic lignin decomposition reconstructed from 31 fungal genomes.</title>
        <authorList>
            <person name="Floudas D."/>
            <person name="Binder M."/>
            <person name="Riley R."/>
            <person name="Barry K."/>
            <person name="Blanchette R.A."/>
            <person name="Henrissat B."/>
            <person name="Martinez A.T."/>
            <person name="Otillar R."/>
            <person name="Spatafora J.W."/>
            <person name="Yadav J.S."/>
            <person name="Aerts A."/>
            <person name="Benoit I."/>
            <person name="Boyd A."/>
            <person name="Carlson A."/>
            <person name="Copeland A."/>
            <person name="Coutinho P.M."/>
            <person name="de Vries R.P."/>
            <person name="Ferreira P."/>
            <person name="Findley K."/>
            <person name="Foster B."/>
            <person name="Gaskell J."/>
            <person name="Glotzer D."/>
            <person name="Gorecki P."/>
            <person name="Heitman J."/>
            <person name="Hesse C."/>
            <person name="Hori C."/>
            <person name="Igarashi K."/>
            <person name="Jurgens J.A."/>
            <person name="Kallen N."/>
            <person name="Kersten P."/>
            <person name="Kohler A."/>
            <person name="Kuees U."/>
            <person name="Kumar T.K.A."/>
            <person name="Kuo A."/>
            <person name="LaButti K."/>
            <person name="Larrondo L.F."/>
            <person name="Lindquist E."/>
            <person name="Ling A."/>
            <person name="Lombard V."/>
            <person name="Lucas S."/>
            <person name="Lundell T."/>
            <person name="Martin R."/>
            <person name="McLaughlin D.J."/>
            <person name="Morgenstern I."/>
            <person name="Morin E."/>
            <person name="Murat C."/>
            <person name="Nagy L.G."/>
            <person name="Nolan M."/>
            <person name="Ohm R.A."/>
            <person name="Patyshakuliyeva A."/>
            <person name="Rokas A."/>
            <person name="Ruiz-Duenas F.J."/>
            <person name="Sabat G."/>
            <person name="Salamov A."/>
            <person name="Samejima M."/>
            <person name="Schmutz J."/>
            <person name="Slot J.C."/>
            <person name="St John F."/>
            <person name="Stenlid J."/>
            <person name="Sun H."/>
            <person name="Sun S."/>
            <person name="Syed K."/>
            <person name="Tsang A."/>
            <person name="Wiebenga A."/>
            <person name="Young D."/>
            <person name="Pisabarro A."/>
            <person name="Eastwood D.C."/>
            <person name="Martin F."/>
            <person name="Cullen D."/>
            <person name="Grigoriev I.V."/>
            <person name="Hibbett D.S."/>
        </authorList>
    </citation>
    <scope>NUCLEOTIDE SEQUENCE [LARGE SCALE GENOMIC DNA]</scope>
    <source>
        <strain evidence="4">RWD-64-598 SS2</strain>
    </source>
</reference>